<proteinExistence type="predicted"/>
<reference evidence="2 4" key="1">
    <citation type="submission" date="2016-11" db="EMBL/GenBank/DDBJ databases">
        <authorList>
            <person name="Jaros S."/>
            <person name="Januszkiewicz K."/>
            <person name="Wedrychowicz H."/>
        </authorList>
    </citation>
    <scope>NUCLEOTIDE SEQUENCE [LARGE SCALE GENOMIC DNA]</scope>
    <source>
        <strain evidence="2 4">DSM 784</strain>
    </source>
</reference>
<dbReference type="Proteomes" id="UP001326715">
    <property type="component" value="Chromosome"/>
</dbReference>
<keyword evidence="5" id="KW-1185">Reference proteome</keyword>
<dbReference type="STRING" id="1004.SAMN05661012_03104"/>
<evidence type="ECO:0000313" key="2">
    <source>
        <dbReference type="EMBL" id="SFW63664.1"/>
    </source>
</evidence>
<protein>
    <submittedName>
        <fullName evidence="2 3">Polysaccharide pyruvyl transferase</fullName>
    </submittedName>
</protein>
<dbReference type="GO" id="GO:0016740">
    <property type="term" value="F:transferase activity"/>
    <property type="evidence" value="ECO:0007669"/>
    <property type="project" value="UniProtKB-KW"/>
</dbReference>
<dbReference type="RefSeq" id="WP_072361900.1">
    <property type="nucleotide sequence ID" value="NZ_CP139972.1"/>
</dbReference>
<reference evidence="3 5" key="2">
    <citation type="submission" date="2023-11" db="EMBL/GenBank/DDBJ databases">
        <title>MicrobeMod: A computational toolkit for identifying prokaryotic methylation and restriction-modification with nanopore sequencing.</title>
        <authorList>
            <person name="Crits-Christoph A."/>
            <person name="Kang S.C."/>
            <person name="Lee H."/>
            <person name="Ostrov N."/>
        </authorList>
    </citation>
    <scope>NUCLEOTIDE SEQUENCE [LARGE SCALE GENOMIC DNA]</scope>
    <source>
        <strain evidence="3 5">ATCC 23090</strain>
    </source>
</reference>
<dbReference type="EMBL" id="FPIZ01000009">
    <property type="protein sequence ID" value="SFW63664.1"/>
    <property type="molecule type" value="Genomic_DNA"/>
</dbReference>
<name>A0A1K1QUV1_9BACT</name>
<evidence type="ECO:0000313" key="4">
    <source>
        <dbReference type="Proteomes" id="UP000183788"/>
    </source>
</evidence>
<dbReference type="Pfam" id="PF04230">
    <property type="entry name" value="PS_pyruv_trans"/>
    <property type="match status" value="1"/>
</dbReference>
<dbReference type="EMBL" id="CP140154">
    <property type="protein sequence ID" value="WQG92463.1"/>
    <property type="molecule type" value="Genomic_DNA"/>
</dbReference>
<evidence type="ECO:0000313" key="3">
    <source>
        <dbReference type="EMBL" id="WQG92463.1"/>
    </source>
</evidence>
<dbReference type="InterPro" id="IPR007345">
    <property type="entry name" value="Polysacch_pyruvyl_Trfase"/>
</dbReference>
<dbReference type="Proteomes" id="UP000183788">
    <property type="component" value="Unassembled WGS sequence"/>
</dbReference>
<dbReference type="OrthoDB" id="627944at2"/>
<evidence type="ECO:0000259" key="1">
    <source>
        <dbReference type="Pfam" id="PF04230"/>
    </source>
</evidence>
<evidence type="ECO:0000313" key="5">
    <source>
        <dbReference type="Proteomes" id="UP001326715"/>
    </source>
</evidence>
<organism evidence="2 4">
    <name type="scientific">Chitinophaga sancti</name>
    <dbReference type="NCBI Taxonomy" id="1004"/>
    <lineage>
        <taxon>Bacteria</taxon>
        <taxon>Pseudomonadati</taxon>
        <taxon>Bacteroidota</taxon>
        <taxon>Chitinophagia</taxon>
        <taxon>Chitinophagales</taxon>
        <taxon>Chitinophagaceae</taxon>
        <taxon>Chitinophaga</taxon>
    </lineage>
</organism>
<accession>A0A1K1QUV1</accession>
<feature type="domain" description="Polysaccharide pyruvyl transferase" evidence="1">
    <location>
        <begin position="25"/>
        <end position="292"/>
    </location>
</feature>
<sequence length="334" mass="38790">MKILVENSTWNNIGDGFYQSALFVLIRKLYPEANVLMEEGPIFRAFRPKSDWQKKNALHLMDYQSADLHIFSGPMIRQILTNYKDKIKQIKERGEQYALISASSAGISDSLRIETGEFFQKYQPLFLSSRDQETYLKFKDYVKNSYNGICTAFLVNKMLPVDQLDNNFKFFISSFYRELEPLYKINGEVEIKNVELDRKETFFGLSHRFSRHLNRFRPVQESVKGYKIVRVNQEVSTKFNHINFALPNSFLSFNLLSYLALYKSADFTVSDRVHSCAVSLAFGKPARLFTNSPRAGIFNRLGFDHKKDNGIMYPNLEVIDTEEEKLSSFIKSSI</sequence>
<dbReference type="AlphaFoldDB" id="A0A1K1QUV1"/>
<keyword evidence="2" id="KW-0808">Transferase</keyword>
<gene>
    <name evidence="2" type="ORF">SAMN05661012_03104</name>
    <name evidence="3" type="ORF">SR876_13185</name>
</gene>